<feature type="transmembrane region" description="Helical" evidence="5">
    <location>
        <begin position="223"/>
        <end position="244"/>
    </location>
</feature>
<dbReference type="GO" id="GO:0005886">
    <property type="term" value="C:plasma membrane"/>
    <property type="evidence" value="ECO:0007669"/>
    <property type="project" value="UniProtKB-ARBA"/>
</dbReference>
<keyword evidence="2 5" id="KW-0812">Transmembrane</keyword>
<dbReference type="EMBL" id="FWWT01000008">
    <property type="protein sequence ID" value="SMB82935.1"/>
    <property type="molecule type" value="Genomic_DNA"/>
</dbReference>
<organism evidence="6 7">
    <name type="scientific">Desulfonispora thiosulfatigenes DSM 11270</name>
    <dbReference type="NCBI Taxonomy" id="656914"/>
    <lineage>
        <taxon>Bacteria</taxon>
        <taxon>Bacillati</taxon>
        <taxon>Bacillota</taxon>
        <taxon>Clostridia</taxon>
        <taxon>Eubacteriales</taxon>
        <taxon>Peptococcaceae</taxon>
        <taxon>Desulfonispora</taxon>
    </lineage>
</organism>
<dbReference type="Proteomes" id="UP000192731">
    <property type="component" value="Unassembled WGS sequence"/>
</dbReference>
<evidence type="ECO:0000256" key="4">
    <source>
        <dbReference type="ARBA" id="ARBA00023136"/>
    </source>
</evidence>
<feature type="transmembrane region" description="Helical" evidence="5">
    <location>
        <begin position="123"/>
        <end position="145"/>
    </location>
</feature>
<evidence type="ECO:0000256" key="3">
    <source>
        <dbReference type="ARBA" id="ARBA00022989"/>
    </source>
</evidence>
<feature type="transmembrane region" description="Helical" evidence="5">
    <location>
        <begin position="256"/>
        <end position="278"/>
    </location>
</feature>
<sequence>MQGFSNRHPLVIFAYYLFLIIFAILLFHPVYLSIALCSSFIFNLIVTDKTSLFKSGKFYLNMAIAVFLINPILNHRGATILFYLFNNPITLEATIYGLIMSLSLLTILMIFHSLQKVLDHHKFLYLFGKLIPTTAFLIMMTIRFVPLLKRRLEEITLVQKTKGVDTSVGTLKKKARDGMQLLNVLVNWSLEEALQTADSMKARGYGLTQRTSYLVYKMKKRDIGLLVFILILSLVTMYGWFQGYSSLNIYPELQRISFNILDMFFYGVFLLLSFIPVIEEGKEALVWQLWKLKT</sequence>
<evidence type="ECO:0000313" key="7">
    <source>
        <dbReference type="Proteomes" id="UP000192731"/>
    </source>
</evidence>
<dbReference type="OrthoDB" id="2039442at2"/>
<keyword evidence="4 5" id="KW-0472">Membrane</keyword>
<dbReference type="RefSeq" id="WP_159446248.1">
    <property type="nucleotide sequence ID" value="NZ_FWWT01000008.1"/>
</dbReference>
<proteinExistence type="predicted"/>
<comment type="subcellular location">
    <subcellularLocation>
        <location evidence="1">Membrane</location>
        <topology evidence="1">Multi-pass membrane protein</topology>
    </subcellularLocation>
</comment>
<dbReference type="STRING" id="656914.SAMN00017405_0983"/>
<dbReference type="AlphaFoldDB" id="A0A1W1UP82"/>
<dbReference type="Pfam" id="PF02361">
    <property type="entry name" value="CbiQ"/>
    <property type="match status" value="1"/>
</dbReference>
<evidence type="ECO:0000256" key="2">
    <source>
        <dbReference type="ARBA" id="ARBA00022692"/>
    </source>
</evidence>
<accession>A0A1W1UP82</accession>
<name>A0A1W1UP82_DESTI</name>
<evidence type="ECO:0000313" key="6">
    <source>
        <dbReference type="EMBL" id="SMB82935.1"/>
    </source>
</evidence>
<reference evidence="6 7" key="1">
    <citation type="submission" date="2017-04" db="EMBL/GenBank/DDBJ databases">
        <authorList>
            <person name="Afonso C.L."/>
            <person name="Miller P.J."/>
            <person name="Scott M.A."/>
            <person name="Spackman E."/>
            <person name="Goraichik I."/>
            <person name="Dimitrov K.M."/>
            <person name="Suarez D.L."/>
            <person name="Swayne D.E."/>
        </authorList>
    </citation>
    <scope>NUCLEOTIDE SEQUENCE [LARGE SCALE GENOMIC DNA]</scope>
    <source>
        <strain evidence="6 7">DSM 11270</strain>
    </source>
</reference>
<evidence type="ECO:0000256" key="5">
    <source>
        <dbReference type="SAM" id="Phobius"/>
    </source>
</evidence>
<dbReference type="CDD" id="cd16914">
    <property type="entry name" value="EcfT"/>
    <property type="match status" value="1"/>
</dbReference>
<feature type="transmembrane region" description="Helical" evidence="5">
    <location>
        <begin position="13"/>
        <end position="46"/>
    </location>
</feature>
<feature type="transmembrane region" description="Helical" evidence="5">
    <location>
        <begin position="58"/>
        <end position="73"/>
    </location>
</feature>
<feature type="transmembrane region" description="Helical" evidence="5">
    <location>
        <begin position="93"/>
        <end position="111"/>
    </location>
</feature>
<keyword evidence="7" id="KW-1185">Reference proteome</keyword>
<keyword evidence="3 5" id="KW-1133">Transmembrane helix</keyword>
<gene>
    <name evidence="6" type="ORF">SAMN00017405_0983</name>
</gene>
<evidence type="ECO:0000256" key="1">
    <source>
        <dbReference type="ARBA" id="ARBA00004141"/>
    </source>
</evidence>
<dbReference type="InterPro" id="IPR003339">
    <property type="entry name" value="ABC/ECF_trnsptr_transmembrane"/>
</dbReference>
<protein>
    <submittedName>
        <fullName evidence="6">Energy-coupling factor transport system permease protein</fullName>
    </submittedName>
</protein>